<dbReference type="InterPro" id="IPR050471">
    <property type="entry name" value="AB_hydrolase"/>
</dbReference>
<dbReference type="Gene3D" id="3.40.50.1820">
    <property type="entry name" value="alpha/beta hydrolase"/>
    <property type="match status" value="1"/>
</dbReference>
<dbReference type="InterPro" id="IPR029058">
    <property type="entry name" value="AB_hydrolase_fold"/>
</dbReference>
<feature type="domain" description="AB hydrolase-1" evidence="1">
    <location>
        <begin position="59"/>
        <end position="311"/>
    </location>
</feature>
<comment type="caution">
    <text evidence="2">The sequence shown here is derived from an EMBL/GenBank/DDBJ whole genome shotgun (WGS) entry which is preliminary data.</text>
</comment>
<keyword evidence="3" id="KW-1185">Reference proteome</keyword>
<accession>A0ABT8M565</accession>
<organism evidence="2 3">
    <name type="scientific">Methanoculleus methanifontis</name>
    <dbReference type="NCBI Taxonomy" id="2584086"/>
    <lineage>
        <taxon>Archaea</taxon>
        <taxon>Methanobacteriati</taxon>
        <taxon>Methanobacteriota</taxon>
        <taxon>Stenosarchaea group</taxon>
        <taxon>Methanomicrobia</taxon>
        <taxon>Methanomicrobiales</taxon>
        <taxon>Methanomicrobiaceae</taxon>
        <taxon>Methanoculleus</taxon>
    </lineage>
</organism>
<proteinExistence type="predicted"/>
<dbReference type="SUPFAM" id="SSF53474">
    <property type="entry name" value="alpha/beta-Hydrolases"/>
    <property type="match status" value="1"/>
</dbReference>
<sequence>MSVLILGAALVAVGGPAAAINLDDADNNSATGIHPIQGQAQVDNITIVYEVFGPADRETVLLIAGAGAQMTMWSDELCEELVERGYRVVRFDNRDTGLSTHLDHLDRPDWEEIIAAANESRPLPLPYTVTDMANDSVGLLDALEIEKAHVVGASMGGAIAQRIAIHHPERTCSLTLFFSETGNPEMPGPTEEFLALPPPPPAGSEIEEIVEHEVLVARTLGSPAYPTDEDVLREYSRQNVERDYDPIAQERHSAAITAESDRRELLNRLNVSTIVLHGDSDILVPVENGHDLAANIPGARLIVVRGMGHDIPEQLEPLFADAIALAATNSTCGSYPVQDDGTIRWTLPVFPAGPRLFAVRT</sequence>
<dbReference type="EMBL" id="VCYI01000019">
    <property type="protein sequence ID" value="MDN7013750.1"/>
    <property type="molecule type" value="Genomic_DNA"/>
</dbReference>
<evidence type="ECO:0000259" key="1">
    <source>
        <dbReference type="Pfam" id="PF00561"/>
    </source>
</evidence>
<dbReference type="PANTHER" id="PTHR43433">
    <property type="entry name" value="HYDROLASE, ALPHA/BETA FOLD FAMILY PROTEIN"/>
    <property type="match status" value="1"/>
</dbReference>
<dbReference type="Proteomes" id="UP001168423">
    <property type="component" value="Unassembled WGS sequence"/>
</dbReference>
<keyword evidence="2" id="KW-0378">Hydrolase</keyword>
<dbReference type="PANTHER" id="PTHR43433:SF5">
    <property type="entry name" value="AB HYDROLASE-1 DOMAIN-CONTAINING PROTEIN"/>
    <property type="match status" value="1"/>
</dbReference>
<evidence type="ECO:0000313" key="2">
    <source>
        <dbReference type="EMBL" id="MDN7013750.1"/>
    </source>
</evidence>
<name>A0ABT8M565_9EURY</name>
<dbReference type="InterPro" id="IPR000073">
    <property type="entry name" value="AB_hydrolase_1"/>
</dbReference>
<dbReference type="Pfam" id="PF00561">
    <property type="entry name" value="Abhydrolase_1"/>
    <property type="match status" value="1"/>
</dbReference>
<gene>
    <name evidence="2" type="ORF">FGW20_12055</name>
</gene>
<dbReference type="GO" id="GO:0016787">
    <property type="term" value="F:hydrolase activity"/>
    <property type="evidence" value="ECO:0007669"/>
    <property type="project" value="UniProtKB-KW"/>
</dbReference>
<reference evidence="2" key="1">
    <citation type="submission" date="2019-05" db="EMBL/GenBank/DDBJ databases">
        <title>Isolation and characterization of methanogens from the cold seep sediment at Four-Way Closure Ridge.</title>
        <authorList>
            <person name="You Y.-T."/>
            <person name="Chen S.-C."/>
            <person name="Zhang W.-L."/>
            <person name="Lai M.-C."/>
        </authorList>
    </citation>
    <scope>NUCLEOTIDE SEQUENCE</scope>
    <source>
        <strain evidence="2">FWC-SCC3</strain>
    </source>
</reference>
<evidence type="ECO:0000313" key="3">
    <source>
        <dbReference type="Proteomes" id="UP001168423"/>
    </source>
</evidence>
<protein>
    <submittedName>
        <fullName evidence="2">Alpha/beta hydrolase</fullName>
    </submittedName>
</protein>